<organism evidence="2 3">
    <name type="scientific">Setomelanomma holmii</name>
    <dbReference type="NCBI Taxonomy" id="210430"/>
    <lineage>
        <taxon>Eukaryota</taxon>
        <taxon>Fungi</taxon>
        <taxon>Dikarya</taxon>
        <taxon>Ascomycota</taxon>
        <taxon>Pezizomycotina</taxon>
        <taxon>Dothideomycetes</taxon>
        <taxon>Pleosporomycetidae</taxon>
        <taxon>Pleosporales</taxon>
        <taxon>Pleosporineae</taxon>
        <taxon>Phaeosphaeriaceae</taxon>
        <taxon>Setomelanomma</taxon>
    </lineage>
</organism>
<feature type="transmembrane region" description="Helical" evidence="1">
    <location>
        <begin position="41"/>
        <end position="61"/>
    </location>
</feature>
<dbReference type="AlphaFoldDB" id="A0A9P4GWX9"/>
<sequence>MTGTLNQAAQDLALQLDFSAVDSARWSYAAVLRRTVVFLQYAYPIVMLLLFLVAITVRSVVATSSDARIVKPKPLPATDPARNFVKKAVHDDITQSQKRLFEWPRPSPSWIYFVDSLSVYCLFLICNGLGLAQIYSIPPLPLYRYIISLLDSKPSPTVAHLETWIAAIVLEVV</sequence>
<dbReference type="Proteomes" id="UP000799777">
    <property type="component" value="Unassembled WGS sequence"/>
</dbReference>
<comment type="caution">
    <text evidence="2">The sequence shown here is derived from an EMBL/GenBank/DDBJ whole genome shotgun (WGS) entry which is preliminary data.</text>
</comment>
<keyword evidence="1" id="KW-0472">Membrane</keyword>
<gene>
    <name evidence="2" type="ORF">EK21DRAFT_119224</name>
</gene>
<reference evidence="2" key="1">
    <citation type="journal article" date="2020" name="Stud. Mycol.">
        <title>101 Dothideomycetes genomes: a test case for predicting lifestyles and emergence of pathogens.</title>
        <authorList>
            <person name="Haridas S."/>
            <person name="Albert R."/>
            <person name="Binder M."/>
            <person name="Bloem J."/>
            <person name="Labutti K."/>
            <person name="Salamov A."/>
            <person name="Andreopoulos B."/>
            <person name="Baker S."/>
            <person name="Barry K."/>
            <person name="Bills G."/>
            <person name="Bluhm B."/>
            <person name="Cannon C."/>
            <person name="Castanera R."/>
            <person name="Culley D."/>
            <person name="Daum C."/>
            <person name="Ezra D."/>
            <person name="Gonzalez J."/>
            <person name="Henrissat B."/>
            <person name="Kuo A."/>
            <person name="Liang C."/>
            <person name="Lipzen A."/>
            <person name="Lutzoni F."/>
            <person name="Magnuson J."/>
            <person name="Mondo S."/>
            <person name="Nolan M."/>
            <person name="Ohm R."/>
            <person name="Pangilinan J."/>
            <person name="Park H.-J."/>
            <person name="Ramirez L."/>
            <person name="Alfaro M."/>
            <person name="Sun H."/>
            <person name="Tritt A."/>
            <person name="Yoshinaga Y."/>
            <person name="Zwiers L.-H."/>
            <person name="Turgeon B."/>
            <person name="Goodwin S."/>
            <person name="Spatafora J."/>
            <person name="Crous P."/>
            <person name="Grigoriev I."/>
        </authorList>
    </citation>
    <scope>NUCLEOTIDE SEQUENCE</scope>
    <source>
        <strain evidence="2">CBS 110217</strain>
    </source>
</reference>
<proteinExistence type="predicted"/>
<protein>
    <submittedName>
        <fullName evidence="2">Uncharacterized protein</fullName>
    </submittedName>
</protein>
<dbReference type="EMBL" id="ML978402">
    <property type="protein sequence ID" value="KAF2022954.1"/>
    <property type="molecule type" value="Genomic_DNA"/>
</dbReference>
<evidence type="ECO:0000256" key="1">
    <source>
        <dbReference type="SAM" id="Phobius"/>
    </source>
</evidence>
<evidence type="ECO:0000313" key="2">
    <source>
        <dbReference type="EMBL" id="KAF2022954.1"/>
    </source>
</evidence>
<keyword evidence="3" id="KW-1185">Reference proteome</keyword>
<evidence type="ECO:0000313" key="3">
    <source>
        <dbReference type="Proteomes" id="UP000799777"/>
    </source>
</evidence>
<keyword evidence="1" id="KW-0812">Transmembrane</keyword>
<accession>A0A9P4GWX9</accession>
<keyword evidence="1" id="KW-1133">Transmembrane helix</keyword>
<name>A0A9P4GWX9_9PLEO</name>
<feature type="transmembrane region" description="Helical" evidence="1">
    <location>
        <begin position="110"/>
        <end position="135"/>
    </location>
</feature>